<evidence type="ECO:0000313" key="3">
    <source>
        <dbReference type="Proteomes" id="UP000807025"/>
    </source>
</evidence>
<dbReference type="Pfam" id="PF10343">
    <property type="entry name" value="Q_salvage"/>
    <property type="match status" value="1"/>
</dbReference>
<comment type="function">
    <text evidence="1">Catalyzes the hydrolysis of queuosine 5'-phosphate, releasing the nucleobase queuine (q). Is required for salvage of queuine from exogenous queuosine (Q) that is imported and then converted to queuosine 5'-phosphate intracellularly.</text>
</comment>
<sequence length="405" mass="44463">MSSINTRCPFPPNGKYLEAIRSSSKALRLMSNVKIESEPIRRLIRSPAFTSSFKRVSAVHGLALPLNFPSTASELNLISILSLLNFGSGFRVPLHEATGRGAWDSIRSLVFSMYLVSSTDDEGDLLSARGLKVIGTQKVAELMRVSVHVEKPHESIPGVTVGTLGGPMYDLVQLITNTLNETGRVLVDTGYPDLGSFVIEALKEGAKALKATPDAEVDVILDRLVRAIPGFRDMAIVDRQPIYCFKKALFLIHAIKVRFGTQSSVPFPIPSTAHLPVFTDNVLPSMLIHLGVIDLSESPLSSIFPNVAENLPSLLKEAPSDKNPPSPSEGPILSVEQVYVLRASAIDACEMIIAEARASVPSKEGVEWIKDITLPELDMWIWGVAKDRSDYRQLERFVLRETIFF</sequence>
<protein>
    <recommendedName>
        <fullName evidence="1">Queuosine 5'-phosphate N-glycosylase/hydrolase</fullName>
        <ecNumber evidence="1">3.2.2.-</ecNumber>
    </recommendedName>
    <alternativeName>
        <fullName evidence="1">Queuosine-nucleotide N-glycosylase/hydrolase</fullName>
    </alternativeName>
</protein>
<accession>A0A9P6A4U1</accession>
<dbReference type="OrthoDB" id="416777at2759"/>
<comment type="caution">
    <text evidence="2">The sequence shown here is derived from an EMBL/GenBank/DDBJ whole genome shotgun (WGS) entry which is preliminary data.</text>
</comment>
<gene>
    <name evidence="2" type="ORF">BDN71DRAFT_1388054</name>
</gene>
<organism evidence="2 3">
    <name type="scientific">Pleurotus eryngii</name>
    <name type="common">Boletus of the steppes</name>
    <dbReference type="NCBI Taxonomy" id="5323"/>
    <lineage>
        <taxon>Eukaryota</taxon>
        <taxon>Fungi</taxon>
        <taxon>Dikarya</taxon>
        <taxon>Basidiomycota</taxon>
        <taxon>Agaricomycotina</taxon>
        <taxon>Agaricomycetes</taxon>
        <taxon>Agaricomycetidae</taxon>
        <taxon>Agaricales</taxon>
        <taxon>Pleurotineae</taxon>
        <taxon>Pleurotaceae</taxon>
        <taxon>Pleurotus</taxon>
    </lineage>
</organism>
<evidence type="ECO:0000256" key="1">
    <source>
        <dbReference type="RuleBase" id="RU365002"/>
    </source>
</evidence>
<dbReference type="EMBL" id="MU154545">
    <property type="protein sequence ID" value="KAF9497236.1"/>
    <property type="molecule type" value="Genomic_DNA"/>
</dbReference>
<dbReference type="PANTHER" id="PTHR21314">
    <property type="entry name" value="QUEUOSINE 5'-PHOSPHATE N-GLYCOSYLASE_HYDROLASE-RELATED"/>
    <property type="match status" value="1"/>
</dbReference>
<dbReference type="AlphaFoldDB" id="A0A9P6A4U1"/>
<dbReference type="GO" id="GO:0006400">
    <property type="term" value="P:tRNA modification"/>
    <property type="evidence" value="ECO:0007669"/>
    <property type="project" value="TreeGrafter"/>
</dbReference>
<keyword evidence="3" id="KW-1185">Reference proteome</keyword>
<evidence type="ECO:0000313" key="2">
    <source>
        <dbReference type="EMBL" id="KAF9497236.1"/>
    </source>
</evidence>
<reference evidence="2" key="1">
    <citation type="submission" date="2020-11" db="EMBL/GenBank/DDBJ databases">
        <authorList>
            <consortium name="DOE Joint Genome Institute"/>
            <person name="Ahrendt S."/>
            <person name="Riley R."/>
            <person name="Andreopoulos W."/>
            <person name="Labutti K."/>
            <person name="Pangilinan J."/>
            <person name="Ruiz-Duenas F.J."/>
            <person name="Barrasa J.M."/>
            <person name="Sanchez-Garcia M."/>
            <person name="Camarero S."/>
            <person name="Miyauchi S."/>
            <person name="Serrano A."/>
            <person name="Linde D."/>
            <person name="Babiker R."/>
            <person name="Drula E."/>
            <person name="Ayuso-Fernandez I."/>
            <person name="Pacheco R."/>
            <person name="Padilla G."/>
            <person name="Ferreira P."/>
            <person name="Barriuso J."/>
            <person name="Kellner H."/>
            <person name="Castanera R."/>
            <person name="Alfaro M."/>
            <person name="Ramirez L."/>
            <person name="Pisabarro A.G."/>
            <person name="Kuo A."/>
            <person name="Tritt A."/>
            <person name="Lipzen A."/>
            <person name="He G."/>
            <person name="Yan M."/>
            <person name="Ng V."/>
            <person name="Cullen D."/>
            <person name="Martin F."/>
            <person name="Rosso M.-N."/>
            <person name="Henrissat B."/>
            <person name="Hibbett D."/>
            <person name="Martinez A.T."/>
            <person name="Grigoriev I.V."/>
        </authorList>
    </citation>
    <scope>NUCLEOTIDE SEQUENCE</scope>
    <source>
        <strain evidence="2">ATCC 90797</strain>
    </source>
</reference>
<comment type="similarity">
    <text evidence="1">Belongs to the QNG1 protein family.</text>
</comment>
<dbReference type="Proteomes" id="UP000807025">
    <property type="component" value="Unassembled WGS sequence"/>
</dbReference>
<dbReference type="EC" id="3.2.2.-" evidence="1"/>
<proteinExistence type="inferred from homology"/>
<dbReference type="PANTHER" id="PTHR21314:SF1">
    <property type="entry name" value="QUEUOSINE SALVAGE PROTEIN"/>
    <property type="match status" value="1"/>
</dbReference>
<comment type="catalytic activity">
    <reaction evidence="1">
        <text>queuosine 5'-phosphate + H2O = queuine + D-ribose 5-phosphate</text>
        <dbReference type="Rhea" id="RHEA:75387"/>
        <dbReference type="ChEBI" id="CHEBI:15377"/>
        <dbReference type="ChEBI" id="CHEBI:17433"/>
        <dbReference type="ChEBI" id="CHEBI:78346"/>
        <dbReference type="ChEBI" id="CHEBI:194371"/>
    </reaction>
    <physiologicalReaction direction="left-to-right" evidence="1">
        <dbReference type="Rhea" id="RHEA:75388"/>
    </physiologicalReaction>
</comment>
<dbReference type="InterPro" id="IPR019438">
    <property type="entry name" value="Q_salvage"/>
</dbReference>
<dbReference type="GO" id="GO:0016787">
    <property type="term" value="F:hydrolase activity"/>
    <property type="evidence" value="ECO:0007669"/>
    <property type="project" value="UniProtKB-KW"/>
</dbReference>
<name>A0A9P6A4U1_PLEER</name>
<keyword evidence="1" id="KW-0378">Hydrolase</keyword>